<proteinExistence type="predicted"/>
<dbReference type="InterPro" id="IPR054191">
    <property type="entry name" value="DUF6896"/>
</dbReference>
<evidence type="ECO:0000313" key="3">
    <source>
        <dbReference type="Proteomes" id="UP000539985"/>
    </source>
</evidence>
<feature type="domain" description="DUF6896" evidence="1">
    <location>
        <begin position="6"/>
        <end position="127"/>
    </location>
</feature>
<dbReference type="RefSeq" id="WP_177105139.1">
    <property type="nucleotide sequence ID" value="NZ_JACAQB010000024.1"/>
</dbReference>
<protein>
    <recommendedName>
        <fullName evidence="1">DUF6896 domain-containing protein</fullName>
    </recommendedName>
</protein>
<organism evidence="2 3">
    <name type="scientific">Pseudomonas gingeri</name>
    <dbReference type="NCBI Taxonomy" id="117681"/>
    <lineage>
        <taxon>Bacteria</taxon>
        <taxon>Pseudomonadati</taxon>
        <taxon>Pseudomonadota</taxon>
        <taxon>Gammaproteobacteria</taxon>
        <taxon>Pseudomonadales</taxon>
        <taxon>Pseudomonadaceae</taxon>
        <taxon>Pseudomonas</taxon>
    </lineage>
</organism>
<name>A0A7Y7XH54_9PSED</name>
<dbReference type="Pfam" id="PF21837">
    <property type="entry name" value="DUF6896"/>
    <property type="match status" value="1"/>
</dbReference>
<dbReference type="AlphaFoldDB" id="A0A7Y7XH54"/>
<evidence type="ECO:0000259" key="1">
    <source>
        <dbReference type="Pfam" id="PF21837"/>
    </source>
</evidence>
<dbReference type="Proteomes" id="UP000539985">
    <property type="component" value="Unassembled WGS sequence"/>
</dbReference>
<dbReference type="EMBL" id="JACAQB010000024">
    <property type="protein sequence ID" value="NWB99549.1"/>
    <property type="molecule type" value="Genomic_DNA"/>
</dbReference>
<accession>A0A7Y7XH54</accession>
<sequence>MNNNLAHLISDYQACVRTAVELMQRSGIPRPSTCREWAAMGIPARGELEGGVRYYKHGYGCAVSLSTGKVDFDFGRAGEIGGFDVWRLTNFADTRLPEYGFATEGILKACFNAEVAAGSLVRPGGRLYLRAES</sequence>
<reference evidence="2 3" key="1">
    <citation type="submission" date="2020-04" db="EMBL/GenBank/DDBJ databases">
        <title>Molecular characterization of pseudomonads from Agaricus bisporus reveal novel blotch 2 pathogens in Western Europe.</title>
        <authorList>
            <person name="Taparia T."/>
            <person name="Krijger M."/>
            <person name="Haynes E."/>
            <person name="Elpinstone J.G."/>
            <person name="Noble R."/>
            <person name="Van Der Wolf J."/>
        </authorList>
    </citation>
    <scope>NUCLEOTIDE SEQUENCE [LARGE SCALE GENOMIC DNA]</scope>
    <source>
        <strain evidence="2 3">H7001</strain>
    </source>
</reference>
<gene>
    <name evidence="2" type="ORF">HX882_27045</name>
</gene>
<comment type="caution">
    <text evidence="2">The sequence shown here is derived from an EMBL/GenBank/DDBJ whole genome shotgun (WGS) entry which is preliminary data.</text>
</comment>
<evidence type="ECO:0000313" key="2">
    <source>
        <dbReference type="EMBL" id="NWB99549.1"/>
    </source>
</evidence>